<feature type="domain" description="HTH lysR-type" evidence="5">
    <location>
        <begin position="2"/>
        <end position="59"/>
    </location>
</feature>
<evidence type="ECO:0000313" key="7">
    <source>
        <dbReference type="Proteomes" id="UP000501130"/>
    </source>
</evidence>
<keyword evidence="7" id="KW-1185">Reference proteome</keyword>
<evidence type="ECO:0000256" key="4">
    <source>
        <dbReference type="ARBA" id="ARBA00023163"/>
    </source>
</evidence>
<dbReference type="PRINTS" id="PR00039">
    <property type="entry name" value="HTHLYSR"/>
</dbReference>
<dbReference type="SUPFAM" id="SSF53850">
    <property type="entry name" value="Periplasmic binding protein-like II"/>
    <property type="match status" value="1"/>
</dbReference>
<comment type="similarity">
    <text evidence="1">Belongs to the LysR transcriptional regulatory family.</text>
</comment>
<dbReference type="InterPro" id="IPR000847">
    <property type="entry name" value="LysR_HTH_N"/>
</dbReference>
<reference evidence="6 7" key="1">
    <citation type="submission" date="2020-05" db="EMBL/GenBank/DDBJ databases">
        <title>Compete genome of Limnobacter sp. SAORIC-580.</title>
        <authorList>
            <person name="Song J."/>
            <person name="Cho J.-C."/>
        </authorList>
    </citation>
    <scope>NUCLEOTIDE SEQUENCE [LARGE SCALE GENOMIC DNA]</scope>
    <source>
        <strain evidence="6 7">SAORIC-580</strain>
    </source>
</reference>
<sequence length="298" mass="33168">MMNLNQLEHLLALDDTRHFAKAADKVHLSQPAFSRSIQALERQTNLILFERKSGEIRPTPAGQFLIDRARQLILEARAVQRDIHLYQRGEVGELAFGVGPFPCATLARSVIENIRNAYPKVALQTEIASPAELLAMLVREEIEFFVADTGDIGTVPFLQIEPLMRQYGHLYARCGHPLAKGTHTFEQAWEYGIASVKLPDPLKAGLGQLLQQSNRNLPQLALECDDVNLLHQLAVNTNTVVASTDLAAKPWIDKQQLVMLDIIDFPKLFSNISIVSLGNRVRSPVASYATAQFKQAVI</sequence>
<evidence type="ECO:0000259" key="5">
    <source>
        <dbReference type="PROSITE" id="PS50931"/>
    </source>
</evidence>
<organism evidence="6 7">
    <name type="scientific">Limnobacter profundi</name>
    <dbReference type="NCBI Taxonomy" id="2732163"/>
    <lineage>
        <taxon>Bacteria</taxon>
        <taxon>Pseudomonadati</taxon>
        <taxon>Pseudomonadota</taxon>
        <taxon>Betaproteobacteria</taxon>
        <taxon>Burkholderiales</taxon>
        <taxon>Burkholderiaceae</taxon>
        <taxon>Limnobacter</taxon>
    </lineage>
</organism>
<keyword evidence="4" id="KW-0804">Transcription</keyword>
<dbReference type="InterPro" id="IPR050950">
    <property type="entry name" value="HTH-type_LysR_regulators"/>
</dbReference>
<gene>
    <name evidence="6" type="ORF">HKT17_05415</name>
</gene>
<dbReference type="PANTHER" id="PTHR30419:SF30">
    <property type="entry name" value="LYSR FAMILY TRANSCRIPTIONAL REGULATOR"/>
    <property type="match status" value="1"/>
</dbReference>
<dbReference type="Pfam" id="PF00126">
    <property type="entry name" value="HTH_1"/>
    <property type="match status" value="1"/>
</dbReference>
<dbReference type="SUPFAM" id="SSF46785">
    <property type="entry name" value="Winged helix' DNA-binding domain"/>
    <property type="match status" value="1"/>
</dbReference>
<evidence type="ECO:0000256" key="3">
    <source>
        <dbReference type="ARBA" id="ARBA00023125"/>
    </source>
</evidence>
<dbReference type="InterPro" id="IPR005119">
    <property type="entry name" value="LysR_subst-bd"/>
</dbReference>
<dbReference type="PROSITE" id="PS50931">
    <property type="entry name" value="HTH_LYSR"/>
    <property type="match status" value="1"/>
</dbReference>
<keyword evidence="3" id="KW-0238">DNA-binding</keyword>
<keyword evidence="2" id="KW-0805">Transcription regulation</keyword>
<proteinExistence type="inferred from homology"/>
<dbReference type="RefSeq" id="WP_171098422.1">
    <property type="nucleotide sequence ID" value="NZ_CP053084.1"/>
</dbReference>
<dbReference type="Gene3D" id="1.10.10.10">
    <property type="entry name" value="Winged helix-like DNA-binding domain superfamily/Winged helix DNA-binding domain"/>
    <property type="match status" value="1"/>
</dbReference>
<accession>A0ABX6N457</accession>
<dbReference type="Pfam" id="PF03466">
    <property type="entry name" value="LysR_substrate"/>
    <property type="match status" value="1"/>
</dbReference>
<dbReference type="Proteomes" id="UP000501130">
    <property type="component" value="Chromosome"/>
</dbReference>
<evidence type="ECO:0000256" key="1">
    <source>
        <dbReference type="ARBA" id="ARBA00009437"/>
    </source>
</evidence>
<dbReference type="InterPro" id="IPR036390">
    <property type="entry name" value="WH_DNA-bd_sf"/>
</dbReference>
<dbReference type="InterPro" id="IPR036388">
    <property type="entry name" value="WH-like_DNA-bd_sf"/>
</dbReference>
<name>A0ABX6N457_9BURK</name>
<protein>
    <submittedName>
        <fullName evidence="6">LysR family transcriptional regulator</fullName>
    </submittedName>
</protein>
<dbReference type="Gene3D" id="3.40.190.10">
    <property type="entry name" value="Periplasmic binding protein-like II"/>
    <property type="match status" value="2"/>
</dbReference>
<evidence type="ECO:0000256" key="2">
    <source>
        <dbReference type="ARBA" id="ARBA00023015"/>
    </source>
</evidence>
<dbReference type="EMBL" id="CP053084">
    <property type="protein sequence ID" value="QJR29186.1"/>
    <property type="molecule type" value="Genomic_DNA"/>
</dbReference>
<dbReference type="PANTHER" id="PTHR30419">
    <property type="entry name" value="HTH-TYPE TRANSCRIPTIONAL REGULATOR YBHD"/>
    <property type="match status" value="1"/>
</dbReference>
<evidence type="ECO:0000313" key="6">
    <source>
        <dbReference type="EMBL" id="QJR29186.1"/>
    </source>
</evidence>